<protein>
    <submittedName>
        <fullName evidence="7">DNA repair helicase XPB2</fullName>
    </submittedName>
</protein>
<evidence type="ECO:0000256" key="2">
    <source>
        <dbReference type="ARBA" id="ARBA00022801"/>
    </source>
</evidence>
<feature type="domain" description="Helicase XPB/Ssl2 N-terminal" evidence="6">
    <location>
        <begin position="42"/>
        <end position="91"/>
    </location>
</feature>
<dbReference type="GO" id="GO:0097550">
    <property type="term" value="C:transcription preinitiation complex"/>
    <property type="evidence" value="ECO:0007669"/>
    <property type="project" value="TreeGrafter"/>
</dbReference>
<dbReference type="GO" id="GO:0005524">
    <property type="term" value="F:ATP binding"/>
    <property type="evidence" value="ECO:0007669"/>
    <property type="project" value="UniProtKB-KW"/>
</dbReference>
<dbReference type="GO" id="GO:0016787">
    <property type="term" value="F:hydrolase activity"/>
    <property type="evidence" value="ECO:0007669"/>
    <property type="project" value="UniProtKB-KW"/>
</dbReference>
<keyword evidence="8" id="KW-1185">Reference proteome</keyword>
<dbReference type="EMBL" id="PGGS01000142">
    <property type="protein sequence ID" value="PNH08145.1"/>
    <property type="molecule type" value="Genomic_DNA"/>
</dbReference>
<dbReference type="Proteomes" id="UP000236333">
    <property type="component" value="Unassembled WGS sequence"/>
</dbReference>
<feature type="region of interest" description="Disordered" evidence="5">
    <location>
        <begin position="400"/>
        <end position="441"/>
    </location>
</feature>
<dbReference type="AlphaFoldDB" id="A0A2J8A6L5"/>
<evidence type="ECO:0000259" key="6">
    <source>
        <dbReference type="Pfam" id="PF13625"/>
    </source>
</evidence>
<evidence type="ECO:0000256" key="4">
    <source>
        <dbReference type="ARBA" id="ARBA00022840"/>
    </source>
</evidence>
<keyword evidence="2" id="KW-0378">Hydrolase</keyword>
<dbReference type="PANTHER" id="PTHR11274">
    <property type="entry name" value="RAD25/XP-B DNA REPAIR HELICASE"/>
    <property type="match status" value="1"/>
</dbReference>
<feature type="region of interest" description="Disordered" evidence="5">
    <location>
        <begin position="164"/>
        <end position="183"/>
    </location>
</feature>
<accession>A0A2J8A6L5</accession>
<proteinExistence type="predicted"/>
<sequence>MSWARGWGRGLDAEEAPARGEESRPAPVLPPSHGIQLGAVLAAYDFLIAIAEPVCRPEAMHEYQLTPHSLYAAVSVGLETETIINVLNSNAFNSAAGTNLSHASSSLGVSCPETGSCSATAANRPSSARRLTRFGVARRMSARQISTAATSAASASAATLPPARGDALGGGGPPGGCSAASRSASSASSSASCACLTGTARRERAERPRTRTAAPERRHSAGRAAQKASARPWRARLPSQQRGGPGAAGLVAQALQRERQRHGILRARQGRPAQQRQAGRLGGVQPPLARGQVQRQHQQQQLQQLVQARPAASRRLATHFASCACWRRRARPRTPRGLTCTAGWSGPGVCTWGAPTPSSSAPVWQRRSAATHSPGGVSASAPVGPHQHLQPLNIRRSIASSSVPEEPPPTHSGCCISASSLSTPPSGAATEGSISGLCAAQ</sequence>
<keyword evidence="3 7" id="KW-0347">Helicase</keyword>
<dbReference type="GO" id="GO:0000112">
    <property type="term" value="C:nucleotide-excision repair factor 3 complex"/>
    <property type="evidence" value="ECO:0007669"/>
    <property type="project" value="TreeGrafter"/>
</dbReference>
<feature type="region of interest" description="Disordered" evidence="5">
    <location>
        <begin position="196"/>
        <end position="250"/>
    </location>
</feature>
<feature type="region of interest" description="Disordered" evidence="5">
    <location>
        <begin position="1"/>
        <end position="29"/>
    </location>
</feature>
<feature type="compositionally biased region" description="Basic and acidic residues" evidence="5">
    <location>
        <begin position="200"/>
        <end position="219"/>
    </location>
</feature>
<evidence type="ECO:0000256" key="1">
    <source>
        <dbReference type="ARBA" id="ARBA00022741"/>
    </source>
</evidence>
<keyword evidence="1" id="KW-0547">Nucleotide-binding</keyword>
<evidence type="ECO:0000256" key="5">
    <source>
        <dbReference type="SAM" id="MobiDB-lite"/>
    </source>
</evidence>
<dbReference type="PANTHER" id="PTHR11274:SF0">
    <property type="entry name" value="GENERAL TRANSCRIPTION AND DNA REPAIR FACTOR IIH HELICASE SUBUNIT XPB"/>
    <property type="match status" value="1"/>
</dbReference>
<keyword evidence="4" id="KW-0067">ATP-binding</keyword>
<name>A0A2J8A6L5_9CHLO</name>
<feature type="region of interest" description="Disordered" evidence="5">
    <location>
        <begin position="358"/>
        <end position="388"/>
    </location>
</feature>
<evidence type="ECO:0000256" key="3">
    <source>
        <dbReference type="ARBA" id="ARBA00022806"/>
    </source>
</evidence>
<dbReference type="GO" id="GO:0005675">
    <property type="term" value="C:transcription factor TFIIH holo complex"/>
    <property type="evidence" value="ECO:0007669"/>
    <property type="project" value="TreeGrafter"/>
</dbReference>
<reference evidence="7 8" key="1">
    <citation type="journal article" date="2017" name="Mol. Biol. Evol.">
        <title>The 4-celled Tetrabaena socialis nuclear genome reveals the essential components for genetic control of cell number at the origin of multicellularity in the volvocine lineage.</title>
        <authorList>
            <person name="Featherston J."/>
            <person name="Arakaki Y."/>
            <person name="Hanschen E.R."/>
            <person name="Ferris P.J."/>
            <person name="Michod R.E."/>
            <person name="Olson B.J.S.C."/>
            <person name="Nozaki H."/>
            <person name="Durand P.M."/>
        </authorList>
    </citation>
    <scope>NUCLEOTIDE SEQUENCE [LARGE SCALE GENOMIC DNA]</scope>
    <source>
        <strain evidence="7 8">NIES-571</strain>
    </source>
</reference>
<dbReference type="OrthoDB" id="10262986at2759"/>
<dbReference type="GO" id="GO:0006367">
    <property type="term" value="P:transcription initiation at RNA polymerase II promoter"/>
    <property type="evidence" value="ECO:0007669"/>
    <property type="project" value="TreeGrafter"/>
</dbReference>
<dbReference type="GO" id="GO:0043138">
    <property type="term" value="F:3'-5' DNA helicase activity"/>
    <property type="evidence" value="ECO:0007669"/>
    <property type="project" value="TreeGrafter"/>
</dbReference>
<feature type="region of interest" description="Disordered" evidence="5">
    <location>
        <begin position="267"/>
        <end position="295"/>
    </location>
</feature>
<comment type="caution">
    <text evidence="7">The sequence shown here is derived from an EMBL/GenBank/DDBJ whole genome shotgun (WGS) entry which is preliminary data.</text>
</comment>
<dbReference type="InterPro" id="IPR050615">
    <property type="entry name" value="ATP-dep_DNA_Helicase"/>
</dbReference>
<dbReference type="Pfam" id="PF13625">
    <property type="entry name" value="Helicase_C_3"/>
    <property type="match status" value="1"/>
</dbReference>
<dbReference type="InterPro" id="IPR032830">
    <property type="entry name" value="XPB/Ssl2_N"/>
</dbReference>
<feature type="compositionally biased region" description="Low complexity" evidence="5">
    <location>
        <begin position="270"/>
        <end position="285"/>
    </location>
</feature>
<gene>
    <name evidence="7" type="ORF">TSOC_005314</name>
</gene>
<organism evidence="7 8">
    <name type="scientific">Tetrabaena socialis</name>
    <dbReference type="NCBI Taxonomy" id="47790"/>
    <lineage>
        <taxon>Eukaryota</taxon>
        <taxon>Viridiplantae</taxon>
        <taxon>Chlorophyta</taxon>
        <taxon>core chlorophytes</taxon>
        <taxon>Chlorophyceae</taxon>
        <taxon>CS clade</taxon>
        <taxon>Chlamydomonadales</taxon>
        <taxon>Tetrabaenaceae</taxon>
        <taxon>Tetrabaena</taxon>
    </lineage>
</organism>
<evidence type="ECO:0000313" key="8">
    <source>
        <dbReference type="Proteomes" id="UP000236333"/>
    </source>
</evidence>
<evidence type="ECO:0000313" key="7">
    <source>
        <dbReference type="EMBL" id="PNH08145.1"/>
    </source>
</evidence>